<keyword evidence="1 4" id="KW-0808">Transferase</keyword>
<reference evidence="5" key="1">
    <citation type="submission" date="2016-10" db="EMBL/GenBank/DDBJ databases">
        <authorList>
            <person name="Varghese N."/>
            <person name="Submissions S."/>
        </authorList>
    </citation>
    <scope>NUCLEOTIDE SEQUENCE [LARGE SCALE GENOMIC DNA]</scope>
    <source>
        <strain evidence="5">CGMCC 1.11012</strain>
    </source>
</reference>
<keyword evidence="2" id="KW-0012">Acyltransferase</keyword>
<dbReference type="PROSITE" id="PS51186">
    <property type="entry name" value="GNAT"/>
    <property type="match status" value="1"/>
</dbReference>
<sequence length="187" mass="21109">MYIRLLNPDDAEQYRRLRLQALQLHPEAFLSTYEAEKEMPLEVTSSRLEPAEDKFTLGGFTGRGELAGVVTFIRESREKLRHKGSVFAMYVTPAARGQKLGHSLMSELITRAGQMPGLMTVNLTVFSDNQPAKRLYGALGFTCYGTERNAVKLDGRYLDEDLMTLELGSGEQWQEQDRHQPADPVIN</sequence>
<dbReference type="EMBL" id="FNDX01000068">
    <property type="protein sequence ID" value="SDL03785.1"/>
    <property type="molecule type" value="Genomic_DNA"/>
</dbReference>
<evidence type="ECO:0000313" key="4">
    <source>
        <dbReference type="EMBL" id="SDL03785.1"/>
    </source>
</evidence>
<name>A0A1G9GTD6_9BACL</name>
<accession>A0A1G9GTD6</accession>
<dbReference type="PANTHER" id="PTHR43877:SF2">
    <property type="entry name" value="AMINOALKYLPHOSPHONATE N-ACETYLTRANSFERASE-RELATED"/>
    <property type="match status" value="1"/>
</dbReference>
<proteinExistence type="predicted"/>
<dbReference type="PANTHER" id="PTHR43877">
    <property type="entry name" value="AMINOALKYLPHOSPHONATE N-ACETYLTRANSFERASE-RELATED-RELATED"/>
    <property type="match status" value="1"/>
</dbReference>
<dbReference type="InterPro" id="IPR016181">
    <property type="entry name" value="Acyl_CoA_acyltransferase"/>
</dbReference>
<protein>
    <submittedName>
        <fullName evidence="4">Protein N-acetyltransferase, RimJ/RimL family</fullName>
    </submittedName>
</protein>
<dbReference type="Gene3D" id="3.40.630.30">
    <property type="match status" value="1"/>
</dbReference>
<dbReference type="InterPro" id="IPR050832">
    <property type="entry name" value="Bact_Acetyltransf"/>
</dbReference>
<dbReference type="InterPro" id="IPR000182">
    <property type="entry name" value="GNAT_dom"/>
</dbReference>
<dbReference type="GO" id="GO:0016747">
    <property type="term" value="F:acyltransferase activity, transferring groups other than amino-acyl groups"/>
    <property type="evidence" value="ECO:0007669"/>
    <property type="project" value="InterPro"/>
</dbReference>
<feature type="domain" description="N-acetyltransferase" evidence="3">
    <location>
        <begin position="1"/>
        <end position="168"/>
    </location>
</feature>
<organism evidence="4 5">
    <name type="scientific">Paenibacillus typhae</name>
    <dbReference type="NCBI Taxonomy" id="1174501"/>
    <lineage>
        <taxon>Bacteria</taxon>
        <taxon>Bacillati</taxon>
        <taxon>Bacillota</taxon>
        <taxon>Bacilli</taxon>
        <taxon>Bacillales</taxon>
        <taxon>Paenibacillaceae</taxon>
        <taxon>Paenibacillus</taxon>
    </lineage>
</organism>
<dbReference type="CDD" id="cd04301">
    <property type="entry name" value="NAT_SF"/>
    <property type="match status" value="1"/>
</dbReference>
<gene>
    <name evidence="4" type="ORF">SAMN05216192_16817</name>
</gene>
<evidence type="ECO:0000259" key="3">
    <source>
        <dbReference type="PROSITE" id="PS51186"/>
    </source>
</evidence>
<dbReference type="OrthoDB" id="9799092at2"/>
<dbReference type="Pfam" id="PF00583">
    <property type="entry name" value="Acetyltransf_1"/>
    <property type="match status" value="1"/>
</dbReference>
<keyword evidence="5" id="KW-1185">Reference proteome</keyword>
<dbReference type="STRING" id="1174501.SAMN05216192_16817"/>
<dbReference type="SUPFAM" id="SSF55729">
    <property type="entry name" value="Acyl-CoA N-acyltransferases (Nat)"/>
    <property type="match status" value="1"/>
</dbReference>
<dbReference type="Proteomes" id="UP000199050">
    <property type="component" value="Unassembled WGS sequence"/>
</dbReference>
<evidence type="ECO:0000256" key="1">
    <source>
        <dbReference type="ARBA" id="ARBA00022679"/>
    </source>
</evidence>
<evidence type="ECO:0000256" key="2">
    <source>
        <dbReference type="ARBA" id="ARBA00023315"/>
    </source>
</evidence>
<evidence type="ECO:0000313" key="5">
    <source>
        <dbReference type="Proteomes" id="UP000199050"/>
    </source>
</evidence>
<dbReference type="RefSeq" id="WP_090720049.1">
    <property type="nucleotide sequence ID" value="NZ_CBCSKY010000074.1"/>
</dbReference>
<dbReference type="AlphaFoldDB" id="A0A1G9GTD6"/>